<dbReference type="Proteomes" id="UP000828390">
    <property type="component" value="Unassembled WGS sequence"/>
</dbReference>
<evidence type="ECO:0000313" key="1">
    <source>
        <dbReference type="EMBL" id="KAH3795172.1"/>
    </source>
</evidence>
<dbReference type="EMBL" id="JAIWYP010000007">
    <property type="protein sequence ID" value="KAH3795172.1"/>
    <property type="molecule type" value="Genomic_DNA"/>
</dbReference>
<comment type="caution">
    <text evidence="1">The sequence shown here is derived from an EMBL/GenBank/DDBJ whole genome shotgun (WGS) entry which is preliminary data.</text>
</comment>
<reference evidence="1" key="1">
    <citation type="journal article" date="2019" name="bioRxiv">
        <title>The Genome of the Zebra Mussel, Dreissena polymorpha: A Resource for Invasive Species Research.</title>
        <authorList>
            <person name="McCartney M.A."/>
            <person name="Auch B."/>
            <person name="Kono T."/>
            <person name="Mallez S."/>
            <person name="Zhang Y."/>
            <person name="Obille A."/>
            <person name="Becker A."/>
            <person name="Abrahante J.E."/>
            <person name="Garbe J."/>
            <person name="Badalamenti J.P."/>
            <person name="Herman A."/>
            <person name="Mangelson H."/>
            <person name="Liachko I."/>
            <person name="Sullivan S."/>
            <person name="Sone E.D."/>
            <person name="Koren S."/>
            <person name="Silverstein K.A.T."/>
            <person name="Beckman K.B."/>
            <person name="Gohl D.M."/>
        </authorList>
    </citation>
    <scope>NUCLEOTIDE SEQUENCE</scope>
    <source>
        <strain evidence="1">Duluth1</strain>
        <tissue evidence="1">Whole animal</tissue>
    </source>
</reference>
<organism evidence="1 2">
    <name type="scientific">Dreissena polymorpha</name>
    <name type="common">Zebra mussel</name>
    <name type="synonym">Mytilus polymorpha</name>
    <dbReference type="NCBI Taxonomy" id="45954"/>
    <lineage>
        <taxon>Eukaryota</taxon>
        <taxon>Metazoa</taxon>
        <taxon>Spiralia</taxon>
        <taxon>Lophotrochozoa</taxon>
        <taxon>Mollusca</taxon>
        <taxon>Bivalvia</taxon>
        <taxon>Autobranchia</taxon>
        <taxon>Heteroconchia</taxon>
        <taxon>Euheterodonta</taxon>
        <taxon>Imparidentia</taxon>
        <taxon>Neoheterodontei</taxon>
        <taxon>Myida</taxon>
        <taxon>Dreissenoidea</taxon>
        <taxon>Dreissenidae</taxon>
        <taxon>Dreissena</taxon>
    </lineage>
</organism>
<keyword evidence="2" id="KW-1185">Reference proteome</keyword>
<evidence type="ECO:0000313" key="2">
    <source>
        <dbReference type="Proteomes" id="UP000828390"/>
    </source>
</evidence>
<dbReference type="AlphaFoldDB" id="A0A9D4J4M6"/>
<reference evidence="1" key="2">
    <citation type="submission" date="2020-11" db="EMBL/GenBank/DDBJ databases">
        <authorList>
            <person name="McCartney M.A."/>
            <person name="Auch B."/>
            <person name="Kono T."/>
            <person name="Mallez S."/>
            <person name="Becker A."/>
            <person name="Gohl D.M."/>
            <person name="Silverstein K.A.T."/>
            <person name="Koren S."/>
            <person name="Bechman K.B."/>
            <person name="Herman A."/>
            <person name="Abrahante J.E."/>
            <person name="Garbe J."/>
        </authorList>
    </citation>
    <scope>NUCLEOTIDE SEQUENCE</scope>
    <source>
        <strain evidence="1">Duluth1</strain>
        <tissue evidence="1">Whole animal</tissue>
    </source>
</reference>
<gene>
    <name evidence="1" type="ORF">DPMN_148720</name>
</gene>
<protein>
    <submittedName>
        <fullName evidence="1">Uncharacterized protein</fullName>
    </submittedName>
</protein>
<name>A0A9D4J4M6_DREPO</name>
<accession>A0A9D4J4M6</accession>
<sequence>MAAGTVFAFLTSHLTQKIKHQFKLLKMTSHHLNVHLEYKDIDIAHRLGKYIPNKNRAVIVKFVRRQTKIDVIKRAKQLKGTGIYINEDLTKINAEVLASLRLKEPSRVERAWSHEGKLFVRYKGIDRNEHVDYIQYQNWLSKPWPHKETTTYAKKAASTILRSPKQIQH</sequence>
<proteinExistence type="predicted"/>